<organism evidence="2 3">
    <name type="scientific">Bugula neritina</name>
    <name type="common">Brown bryozoan</name>
    <name type="synonym">Sertularia neritina</name>
    <dbReference type="NCBI Taxonomy" id="10212"/>
    <lineage>
        <taxon>Eukaryota</taxon>
        <taxon>Metazoa</taxon>
        <taxon>Spiralia</taxon>
        <taxon>Lophotrochozoa</taxon>
        <taxon>Bryozoa</taxon>
        <taxon>Gymnolaemata</taxon>
        <taxon>Cheilostomatida</taxon>
        <taxon>Flustrina</taxon>
        <taxon>Buguloidea</taxon>
        <taxon>Bugulidae</taxon>
        <taxon>Bugula</taxon>
    </lineage>
</organism>
<accession>A0A7J7K9S3</accession>
<proteinExistence type="predicted"/>
<feature type="compositionally biased region" description="Low complexity" evidence="1">
    <location>
        <begin position="24"/>
        <end position="33"/>
    </location>
</feature>
<reference evidence="2" key="1">
    <citation type="submission" date="2020-06" db="EMBL/GenBank/DDBJ databases">
        <title>Draft genome of Bugula neritina, a colonial animal packing powerful symbionts and potential medicines.</title>
        <authorList>
            <person name="Rayko M."/>
        </authorList>
    </citation>
    <scope>NUCLEOTIDE SEQUENCE [LARGE SCALE GENOMIC DNA]</scope>
    <source>
        <strain evidence="2">Kwan_BN1</strain>
    </source>
</reference>
<evidence type="ECO:0000313" key="2">
    <source>
        <dbReference type="EMBL" id="KAF6034935.1"/>
    </source>
</evidence>
<evidence type="ECO:0000313" key="3">
    <source>
        <dbReference type="Proteomes" id="UP000593567"/>
    </source>
</evidence>
<dbReference type="AlphaFoldDB" id="A0A7J7K9S3"/>
<feature type="region of interest" description="Disordered" evidence="1">
    <location>
        <begin position="17"/>
        <end position="70"/>
    </location>
</feature>
<comment type="caution">
    <text evidence="2">The sequence shown here is derived from an EMBL/GenBank/DDBJ whole genome shotgun (WGS) entry which is preliminary data.</text>
</comment>
<feature type="compositionally biased region" description="Polar residues" evidence="1">
    <location>
        <begin position="129"/>
        <end position="139"/>
    </location>
</feature>
<evidence type="ECO:0000256" key="1">
    <source>
        <dbReference type="SAM" id="MobiDB-lite"/>
    </source>
</evidence>
<dbReference type="Proteomes" id="UP000593567">
    <property type="component" value="Unassembled WGS sequence"/>
</dbReference>
<feature type="region of interest" description="Disordered" evidence="1">
    <location>
        <begin position="127"/>
        <end position="148"/>
    </location>
</feature>
<name>A0A7J7K9S3_BUGNE</name>
<keyword evidence="3" id="KW-1185">Reference proteome</keyword>
<sequence>MVIIFLEDVSQQQTQRVAKKHLLPESSDLPPLSKKARKDSPKHEDSPTEPVILNPVTGELSPGAPYEPAPESLMNAIESHLVLAKKQNEEAAAADSFYMKQTAMQEYRTELNLENALAYSCQLADPSKKTSGTELNNQNNEEKSDQNHDQVLDVDSDDENMSAISRVRAEVESRSTGGNTIKTENQKSIKIGELEHPVLLSYRHWYTRLTSRSESQPQWECPELKCDPQYRSANKMNGIQKQESLFSTELLQILLKGLQKLTGKDVMVKEC</sequence>
<gene>
    <name evidence="2" type="ORF">EB796_006761</name>
</gene>
<dbReference type="EMBL" id="VXIV02000966">
    <property type="protein sequence ID" value="KAF6034935.1"/>
    <property type="molecule type" value="Genomic_DNA"/>
</dbReference>
<protein>
    <submittedName>
        <fullName evidence="2">Uncharacterized protein</fullName>
    </submittedName>
</protein>